<name>A0ABQ0LVV7_MYCCL</name>
<organism evidence="1 2">
    <name type="scientific">Mycena chlorophos</name>
    <name type="common">Agaric fungus</name>
    <name type="synonym">Agaricus chlorophos</name>
    <dbReference type="NCBI Taxonomy" id="658473"/>
    <lineage>
        <taxon>Eukaryota</taxon>
        <taxon>Fungi</taxon>
        <taxon>Dikarya</taxon>
        <taxon>Basidiomycota</taxon>
        <taxon>Agaricomycotina</taxon>
        <taxon>Agaricomycetes</taxon>
        <taxon>Agaricomycetidae</taxon>
        <taxon>Agaricales</taxon>
        <taxon>Marasmiineae</taxon>
        <taxon>Mycenaceae</taxon>
        <taxon>Mycena</taxon>
    </lineage>
</organism>
<dbReference type="Gene3D" id="3.80.10.10">
    <property type="entry name" value="Ribonuclease Inhibitor"/>
    <property type="match status" value="1"/>
</dbReference>
<keyword evidence="2" id="KW-1185">Reference proteome</keyword>
<evidence type="ECO:0000313" key="2">
    <source>
        <dbReference type="Proteomes" id="UP000815677"/>
    </source>
</evidence>
<dbReference type="InterPro" id="IPR032675">
    <property type="entry name" value="LRR_dom_sf"/>
</dbReference>
<evidence type="ECO:0008006" key="3">
    <source>
        <dbReference type="Google" id="ProtNLM"/>
    </source>
</evidence>
<gene>
    <name evidence="1" type="ORF">MCHLO_12001</name>
</gene>
<protein>
    <recommendedName>
        <fullName evidence="3">F-box domain-containing protein</fullName>
    </recommendedName>
</protein>
<proteinExistence type="predicted"/>
<dbReference type="EMBL" id="DF848931">
    <property type="protein sequence ID" value="GAT55208.1"/>
    <property type="molecule type" value="Genomic_DNA"/>
</dbReference>
<reference evidence="1" key="1">
    <citation type="submission" date="2014-09" db="EMBL/GenBank/DDBJ databases">
        <title>Genome sequence of the luminous mushroom Mycena chlorophos for searching fungal bioluminescence genes.</title>
        <authorList>
            <person name="Tanaka Y."/>
            <person name="Kasuga D."/>
            <person name="Oba Y."/>
            <person name="Hase S."/>
            <person name="Sato K."/>
            <person name="Oba Y."/>
            <person name="Sakakibara Y."/>
        </authorList>
    </citation>
    <scope>NUCLEOTIDE SEQUENCE</scope>
</reference>
<dbReference type="SUPFAM" id="SSF52047">
    <property type="entry name" value="RNI-like"/>
    <property type="match status" value="1"/>
</dbReference>
<evidence type="ECO:0000313" key="1">
    <source>
        <dbReference type="EMBL" id="GAT55208.1"/>
    </source>
</evidence>
<sequence>MHLPDEILSLILSPALTVPDRDFASTASLSPFATYSESASAYLLVSKSWLRVATPLLYHVVVVRSKAQAATLARALLQKDLNLGRYVKKLRLEGAYGAPLLTVLKNTPNLTDLCLSLTIYSADNVAGLCAGLPLVNPTRLILQRPDGRSNKNKAALTGVLVASIASPWTHLTVFDASAFHAIDLETSLLPLFQALSTAQRLTTIVVSNIRMVDPVYDLLKGCPLALIRPITRPRASLLDFVIQNQIARTLFKYEEEEKRIAVSGPASEPPDLASSPTTFTSLLSSNQTVPDAVFDVILRFAMTDIDKTSRKRPSRLPFLLVSKRFFRLGIVPFYTETQLLSISHMKAFDEILLKYPFLCPEVHSLVVRHLWPHAFNSDAHIVDQEKPRFQTSLASILSKLPALLTFELGSGRMVCHWAGLVLAANVAQRLRSVSVYVEEEQNLIAGDAFNHLGECRSLFWRSQATFDAAQPISADALNNLEELNVAYSHNSVTDILASAKLPALKRVAFMDFMDLRGNKYTPFLRAHGPKLHSLEIPAAQLSGLLGCLFDTCPVLESLVVMWPTSGDIRLPYNFFSPSTPCTNLNKLRLNVDLPRKLKATDALAREWETLFGGLASTPAATRFPNLHEIQMTGCFWPKTERDIAKNLFVRWAELLLKRDLRLVDRTGKGWRPRLSL</sequence>
<accession>A0ABQ0LVV7</accession>
<dbReference type="Proteomes" id="UP000815677">
    <property type="component" value="Unassembled WGS sequence"/>
</dbReference>